<organism evidence="6 7">
    <name type="scientific">Lawsonia intracellularis (strain PHE/MN1-00)</name>
    <dbReference type="NCBI Taxonomy" id="363253"/>
    <lineage>
        <taxon>Bacteria</taxon>
        <taxon>Pseudomonadati</taxon>
        <taxon>Thermodesulfobacteriota</taxon>
        <taxon>Desulfovibrionia</taxon>
        <taxon>Desulfovibrionales</taxon>
        <taxon>Desulfovibrionaceae</taxon>
        <taxon>Lawsonia</taxon>
    </lineage>
</organism>
<dbReference type="Pfam" id="PF00149">
    <property type="entry name" value="Metallophos"/>
    <property type="match status" value="1"/>
</dbReference>
<dbReference type="PANTHER" id="PTHR42988:SF2">
    <property type="entry name" value="CYCLIC NUCLEOTIDE PHOSPHODIESTERASE CBUA0032-RELATED"/>
    <property type="match status" value="1"/>
</dbReference>
<dbReference type="Gene3D" id="3.60.21.10">
    <property type="match status" value="1"/>
</dbReference>
<feature type="domain" description="Calcineurin-like phosphoesterase" evidence="5">
    <location>
        <begin position="5"/>
        <end position="201"/>
    </location>
</feature>
<reference evidence="6 7" key="1">
    <citation type="submission" date="2005-11" db="EMBL/GenBank/DDBJ databases">
        <title>The complete genome sequence of Lawsonia intracellularis: the causative agent of proliferative enteropathy.</title>
        <authorList>
            <person name="Kaur K."/>
            <person name="Zhang Q."/>
            <person name="Beckler D."/>
            <person name="Munir S."/>
            <person name="Li L."/>
            <person name="Kinsley K."/>
            <person name="Herron L."/>
            <person name="Peterson A."/>
            <person name="May B."/>
            <person name="Singh S."/>
            <person name="Gebhart C."/>
            <person name="Kapur V."/>
        </authorList>
    </citation>
    <scope>NUCLEOTIDE SEQUENCE [LARGE SCALE GENOMIC DNA]</scope>
    <source>
        <strain evidence="6 7">PHE/MN1-00</strain>
    </source>
</reference>
<dbReference type="OrthoDB" id="9784378at2"/>
<evidence type="ECO:0000256" key="4">
    <source>
        <dbReference type="ARBA" id="ARBA00025742"/>
    </source>
</evidence>
<dbReference type="InterPro" id="IPR004843">
    <property type="entry name" value="Calcineurin-like_PHP"/>
</dbReference>
<evidence type="ECO:0000256" key="2">
    <source>
        <dbReference type="ARBA" id="ARBA00022801"/>
    </source>
</evidence>
<dbReference type="InterPro" id="IPR029052">
    <property type="entry name" value="Metallo-depent_PP-like"/>
</dbReference>
<keyword evidence="3" id="KW-0408">Iron</keyword>
<dbReference type="GO" id="GO:0046872">
    <property type="term" value="F:metal ion binding"/>
    <property type="evidence" value="ECO:0007669"/>
    <property type="project" value="UniProtKB-KW"/>
</dbReference>
<dbReference type="STRING" id="363253.LI0075"/>
<dbReference type="InterPro" id="IPR050884">
    <property type="entry name" value="CNP_phosphodiesterase-III"/>
</dbReference>
<protein>
    <submittedName>
        <fullName evidence="6">Phosphodiesterase</fullName>
    </submittedName>
</protein>
<dbReference type="HOGENOM" id="CLU_070320_2_0_7"/>
<dbReference type="PANTHER" id="PTHR42988">
    <property type="entry name" value="PHOSPHOHYDROLASE"/>
    <property type="match status" value="1"/>
</dbReference>
<evidence type="ECO:0000313" key="6">
    <source>
        <dbReference type="EMBL" id="CAJ54131.1"/>
    </source>
</evidence>
<dbReference type="eggNOG" id="COG1409">
    <property type="taxonomic scope" value="Bacteria"/>
</dbReference>
<keyword evidence="7" id="KW-1185">Reference proteome</keyword>
<dbReference type="RefSeq" id="WP_011526158.1">
    <property type="nucleotide sequence ID" value="NC_008011.1"/>
</dbReference>
<dbReference type="GO" id="GO:0004112">
    <property type="term" value="F:cyclic-nucleotide phosphodiesterase activity"/>
    <property type="evidence" value="ECO:0007669"/>
    <property type="project" value="InterPro"/>
</dbReference>
<comment type="similarity">
    <text evidence="4">Belongs to the cyclic nucleotide phosphodiesterase class-III family.</text>
</comment>
<proteinExistence type="inferred from homology"/>
<dbReference type="SUPFAM" id="SSF56300">
    <property type="entry name" value="Metallo-dependent phosphatases"/>
    <property type="match status" value="1"/>
</dbReference>
<evidence type="ECO:0000256" key="1">
    <source>
        <dbReference type="ARBA" id="ARBA00022723"/>
    </source>
</evidence>
<evidence type="ECO:0000313" key="7">
    <source>
        <dbReference type="Proteomes" id="UP000002430"/>
    </source>
</evidence>
<dbReference type="Proteomes" id="UP000002430">
    <property type="component" value="Chromosome"/>
</dbReference>
<gene>
    <name evidence="6" type="primary">icc</name>
    <name evidence="6" type="ordered locus">LI0075</name>
</gene>
<dbReference type="AlphaFoldDB" id="Q1MS94"/>
<accession>Q1MS94</accession>
<evidence type="ECO:0000256" key="3">
    <source>
        <dbReference type="ARBA" id="ARBA00023004"/>
    </source>
</evidence>
<dbReference type="CDD" id="cd07402">
    <property type="entry name" value="MPP_GpdQ"/>
    <property type="match status" value="1"/>
</dbReference>
<sequence length="267" mass="29923">MQSIIKFIHISDTHISAQGCLVYDNNPRVKLQTCIDEIKRDHLDAAFLILTGDVTNDGSMECFSFLQEVLSELPMPWYLVMGNHDLKQSLFTAIPEYPRDPNGFVQFTVDTPVGLCIILDTTIANQSSGILCAARLDWLANELKQATKPVLLFFHHPPFSLGIPSMDAIVHSLKNSEEFFAVLKPYKDKIRHMFVGHIHRPICGSWNGIPFSCAPSTAHQIALNFQSDKSVLGFKEPSGYSIVLVNNDQLIVHFQECNKTPNIIIKA</sequence>
<dbReference type="KEGG" id="lip:LI0075"/>
<name>Q1MS94_LAWIP</name>
<dbReference type="EMBL" id="AM180252">
    <property type="protein sequence ID" value="CAJ54131.1"/>
    <property type="molecule type" value="Genomic_DNA"/>
</dbReference>
<dbReference type="InterPro" id="IPR026575">
    <property type="entry name" value="GpdQ/CpdA-like"/>
</dbReference>
<keyword evidence="2" id="KW-0378">Hydrolase</keyword>
<keyword evidence="1" id="KW-0479">Metal-binding</keyword>
<evidence type="ECO:0000259" key="5">
    <source>
        <dbReference type="Pfam" id="PF00149"/>
    </source>
</evidence>